<dbReference type="EMBL" id="JASTZU010000027">
    <property type="protein sequence ID" value="MDL4840348.1"/>
    <property type="molecule type" value="Genomic_DNA"/>
</dbReference>
<comment type="caution">
    <text evidence="1">The sequence shown here is derived from an EMBL/GenBank/DDBJ whole genome shotgun (WGS) entry which is preliminary data.</text>
</comment>
<evidence type="ECO:0000313" key="1">
    <source>
        <dbReference type="EMBL" id="MDL4840348.1"/>
    </source>
</evidence>
<dbReference type="RefSeq" id="WP_285931375.1">
    <property type="nucleotide sequence ID" value="NZ_JASTZU010000027.1"/>
</dbReference>
<organism evidence="1 2">
    <name type="scientific">Aquibacillus rhizosphaerae</name>
    <dbReference type="NCBI Taxonomy" id="3051431"/>
    <lineage>
        <taxon>Bacteria</taxon>
        <taxon>Bacillati</taxon>
        <taxon>Bacillota</taxon>
        <taxon>Bacilli</taxon>
        <taxon>Bacillales</taxon>
        <taxon>Bacillaceae</taxon>
        <taxon>Aquibacillus</taxon>
    </lineage>
</organism>
<sequence>MRLISSKELTKENLLENLSSILEKWVSSSSKILIEEMKLSFVVDGVKYDLSNNDEEVVFNLNSELDLNTETPIIKDHNSEINSEVFLVNDINEWMFSIDPNLNIPPEIENELEFIGNTSNFYIYDEEKSFPVYSIEKYCVKRKLQFLKNCNEQFIPKSLLVSLIPLNSIEKIPTAAIYFSDNEFHNCVHLSDIENILDTKIYTNLKDKFSLVTEDSINKSKLIKHLKSIEPVGMFFRWSPFNDNHLQNVFDIYSTMEENGLCLVSNKEFDEKRLIDYLSESHLNYFPKELKVKEKAVIHGARLVDDYFSRELRLIYKTDQILSKCTTLIHEKDLNNKHFRCPIALLHKLKGEFSSQEKMEEYNKLSPTGFTTNNELIFDSIPSNIQEIMNLYILEYKEKEKLAEIKKTKAKLKQPD</sequence>
<accession>A0ABT7L396</accession>
<gene>
    <name evidence="1" type="ORF">QQS35_07815</name>
</gene>
<evidence type="ECO:0000313" key="2">
    <source>
        <dbReference type="Proteomes" id="UP001235343"/>
    </source>
</evidence>
<dbReference type="Proteomes" id="UP001235343">
    <property type="component" value="Unassembled WGS sequence"/>
</dbReference>
<proteinExistence type="predicted"/>
<protein>
    <submittedName>
        <fullName evidence="1">Uncharacterized protein</fullName>
    </submittedName>
</protein>
<keyword evidence="2" id="KW-1185">Reference proteome</keyword>
<reference evidence="1 2" key="1">
    <citation type="submission" date="2023-06" db="EMBL/GenBank/DDBJ databases">
        <title>Aquibacillus rhizosphaerae LR5S19.</title>
        <authorList>
            <person name="Sun J.-Q."/>
        </authorList>
    </citation>
    <scope>NUCLEOTIDE SEQUENCE [LARGE SCALE GENOMIC DNA]</scope>
    <source>
        <strain evidence="1 2">LR5S19</strain>
    </source>
</reference>
<name>A0ABT7L396_9BACI</name>